<feature type="region of interest" description="Disordered" evidence="1">
    <location>
        <begin position="1"/>
        <end position="23"/>
    </location>
</feature>
<organism evidence="2 3">
    <name type="scientific">Entomortierella chlamydospora</name>
    <dbReference type="NCBI Taxonomy" id="101097"/>
    <lineage>
        <taxon>Eukaryota</taxon>
        <taxon>Fungi</taxon>
        <taxon>Fungi incertae sedis</taxon>
        <taxon>Mucoromycota</taxon>
        <taxon>Mortierellomycotina</taxon>
        <taxon>Mortierellomycetes</taxon>
        <taxon>Mortierellales</taxon>
        <taxon>Mortierellaceae</taxon>
        <taxon>Entomortierella</taxon>
    </lineage>
</organism>
<evidence type="ECO:0000313" key="3">
    <source>
        <dbReference type="Proteomes" id="UP000703661"/>
    </source>
</evidence>
<keyword evidence="3" id="KW-1185">Reference proteome</keyword>
<reference evidence="2" key="1">
    <citation type="journal article" date="2020" name="Fungal Divers.">
        <title>Resolving the Mortierellaceae phylogeny through synthesis of multi-gene phylogenetics and phylogenomics.</title>
        <authorList>
            <person name="Vandepol N."/>
            <person name="Liber J."/>
            <person name="Desiro A."/>
            <person name="Na H."/>
            <person name="Kennedy M."/>
            <person name="Barry K."/>
            <person name="Grigoriev I.V."/>
            <person name="Miller A.N."/>
            <person name="O'Donnell K."/>
            <person name="Stajich J.E."/>
            <person name="Bonito G."/>
        </authorList>
    </citation>
    <scope>NUCLEOTIDE SEQUENCE</scope>
    <source>
        <strain evidence="2">NRRL 2769</strain>
    </source>
</reference>
<evidence type="ECO:0000256" key="1">
    <source>
        <dbReference type="SAM" id="MobiDB-lite"/>
    </source>
</evidence>
<name>A0A9P6MT53_9FUNG</name>
<gene>
    <name evidence="2" type="ORF">BGZ80_000333</name>
</gene>
<evidence type="ECO:0000313" key="2">
    <source>
        <dbReference type="EMBL" id="KAG0011917.1"/>
    </source>
</evidence>
<sequence length="184" mass="20309">MEEEQETTVAEVEEDQEAHEDVEIVELQETKEEVSKSEASASNIPNCAVKTRMPIPVQFRGLSTASLAFKKQAAESAPAATKAVAVEIPETDSIASHIKIFGGANPTRSIGLKKLGVRDIVRKYKNVEEQSQDQIAHVVRGHNDSEPRGVCGVYSLSTASRQLLFTSRRKMCHEFGENDTKSYF</sequence>
<dbReference type="Proteomes" id="UP000703661">
    <property type="component" value="Unassembled WGS sequence"/>
</dbReference>
<comment type="caution">
    <text evidence="2">The sequence shown here is derived from an EMBL/GenBank/DDBJ whole genome shotgun (WGS) entry which is preliminary data.</text>
</comment>
<accession>A0A9P6MT53</accession>
<proteinExistence type="predicted"/>
<dbReference type="EMBL" id="JAAAID010001067">
    <property type="protein sequence ID" value="KAG0011917.1"/>
    <property type="molecule type" value="Genomic_DNA"/>
</dbReference>
<dbReference type="AlphaFoldDB" id="A0A9P6MT53"/>
<protein>
    <submittedName>
        <fullName evidence="2">Uncharacterized protein</fullName>
    </submittedName>
</protein>